<dbReference type="SUPFAM" id="SSF55073">
    <property type="entry name" value="Nucleotide cyclase"/>
    <property type="match status" value="1"/>
</dbReference>
<feature type="transmembrane region" description="Helical" evidence="4">
    <location>
        <begin position="6"/>
        <end position="26"/>
    </location>
</feature>
<name>A0A385YQV3_9BACL</name>
<reference evidence="8" key="1">
    <citation type="submission" date="2018-09" db="EMBL/GenBank/DDBJ databases">
        <authorList>
            <person name="Zhu H."/>
        </authorList>
    </citation>
    <scope>NUCLEOTIDE SEQUENCE [LARGE SCALE GENOMIC DNA]</scope>
    <source>
        <strain evidence="8">K2R23-3</strain>
    </source>
</reference>
<feature type="domain" description="GGDEF" evidence="6">
    <location>
        <begin position="366"/>
        <end position="499"/>
    </location>
</feature>
<keyword evidence="2" id="KW-1003">Cell membrane</keyword>
<accession>A0A385YQV3</accession>
<evidence type="ECO:0000256" key="1">
    <source>
        <dbReference type="ARBA" id="ARBA00004236"/>
    </source>
</evidence>
<evidence type="ECO:0000256" key="4">
    <source>
        <dbReference type="SAM" id="Phobius"/>
    </source>
</evidence>
<dbReference type="InterPro" id="IPR043128">
    <property type="entry name" value="Rev_trsase/Diguanyl_cyclase"/>
</dbReference>
<sequence>MRLQVQSFAIVAFCSLAFFALFLLIFKPYYLEDANELDQIALERDVNRLNRTLENDLDLLKRQTVDLGVRDDAYLYMLDKNPLFMNEYFTGDTMENNQINLVLMLNENNELVAGRYQYSDVEDAYSVTPKYANELIREIENADNSLSYIRTSKGLYMLQMSPIKKSNGKGDDVGVMILGRLLDDHYLSGLEQNLSVDIVGSNIQTSNKPLENTFIQKNERELIGTVFIPQSERNTYTALEIARERLYYLEKKSNVNVLFILFGVLVLVYTAAIFFFMNRYIVSRVTKLSTHVNNIQQNKLKTKAIPHSHGAKDEIFLLERSINRLLYTLEMKHEEIQNLALYDALTGLPNRANIEREFPKYLKTAANMHVLFMDLDGFKAVNDSYGHRIGDTLLKTISFKIKTVVDKELGIVARIGGDEFVILLKNRTKSDMERFLKKLYQVLNETIEIDGYQLTVTPSIGISQYPENGDDYEELIEQADMAMYQAKRQGKNQYAYFQKEGEMIST</sequence>
<dbReference type="EMBL" id="CP032418">
    <property type="protein sequence ID" value="AYC28861.1"/>
    <property type="molecule type" value="Genomic_DNA"/>
</dbReference>
<dbReference type="InterPro" id="IPR029787">
    <property type="entry name" value="Nucleotide_cyclase"/>
</dbReference>
<dbReference type="Pfam" id="PF00990">
    <property type="entry name" value="GGDEF"/>
    <property type="match status" value="1"/>
</dbReference>
<dbReference type="CDD" id="cd01949">
    <property type="entry name" value="GGDEF"/>
    <property type="match status" value="1"/>
</dbReference>
<dbReference type="RefSeq" id="WP_119882605.1">
    <property type="nucleotide sequence ID" value="NZ_CP032418.1"/>
</dbReference>
<evidence type="ECO:0000259" key="5">
    <source>
        <dbReference type="PROSITE" id="PS50885"/>
    </source>
</evidence>
<dbReference type="Proteomes" id="UP000265725">
    <property type="component" value="Chromosome"/>
</dbReference>
<dbReference type="Pfam" id="PF05228">
    <property type="entry name" value="CHASE4"/>
    <property type="match status" value="1"/>
</dbReference>
<gene>
    <name evidence="7" type="ORF">D3873_02855</name>
</gene>
<dbReference type="PROSITE" id="PS50885">
    <property type="entry name" value="HAMP"/>
    <property type="match status" value="1"/>
</dbReference>
<organism evidence="7 8">
    <name type="scientific">Paenisporosarcina cavernae</name>
    <dbReference type="NCBI Taxonomy" id="2320858"/>
    <lineage>
        <taxon>Bacteria</taxon>
        <taxon>Bacillati</taxon>
        <taxon>Bacillota</taxon>
        <taxon>Bacilli</taxon>
        <taxon>Bacillales</taxon>
        <taxon>Caryophanaceae</taxon>
        <taxon>Paenisporosarcina</taxon>
    </lineage>
</organism>
<dbReference type="GO" id="GO:0005886">
    <property type="term" value="C:plasma membrane"/>
    <property type="evidence" value="ECO:0007669"/>
    <property type="project" value="UniProtKB-SubCell"/>
</dbReference>
<dbReference type="PROSITE" id="PS50887">
    <property type="entry name" value="GGDEF"/>
    <property type="match status" value="1"/>
</dbReference>
<evidence type="ECO:0000259" key="6">
    <source>
        <dbReference type="PROSITE" id="PS50887"/>
    </source>
</evidence>
<feature type="domain" description="HAMP" evidence="5">
    <location>
        <begin position="279"/>
        <end position="334"/>
    </location>
</feature>
<dbReference type="Gene3D" id="3.30.70.270">
    <property type="match status" value="1"/>
</dbReference>
<evidence type="ECO:0000256" key="2">
    <source>
        <dbReference type="ARBA" id="ARBA00022475"/>
    </source>
</evidence>
<dbReference type="PANTHER" id="PTHR44757">
    <property type="entry name" value="DIGUANYLATE CYCLASE DGCP"/>
    <property type="match status" value="1"/>
</dbReference>
<dbReference type="FunFam" id="3.30.70.270:FF:000001">
    <property type="entry name" value="Diguanylate cyclase domain protein"/>
    <property type="match status" value="1"/>
</dbReference>
<keyword evidence="4" id="KW-1133">Transmembrane helix</keyword>
<dbReference type="Gene3D" id="6.10.340.10">
    <property type="match status" value="1"/>
</dbReference>
<dbReference type="AlphaFoldDB" id="A0A385YQV3"/>
<proteinExistence type="predicted"/>
<dbReference type="OrthoDB" id="9759607at2"/>
<dbReference type="SMART" id="SM00267">
    <property type="entry name" value="GGDEF"/>
    <property type="match status" value="1"/>
</dbReference>
<dbReference type="InterPro" id="IPR052155">
    <property type="entry name" value="Biofilm_reg_signaling"/>
</dbReference>
<keyword evidence="8" id="KW-1185">Reference proteome</keyword>
<keyword evidence="3 4" id="KW-0472">Membrane</keyword>
<evidence type="ECO:0000313" key="7">
    <source>
        <dbReference type="EMBL" id="AYC28861.1"/>
    </source>
</evidence>
<dbReference type="PANTHER" id="PTHR44757:SF2">
    <property type="entry name" value="BIOFILM ARCHITECTURE MAINTENANCE PROTEIN MBAA"/>
    <property type="match status" value="1"/>
</dbReference>
<feature type="transmembrane region" description="Helical" evidence="4">
    <location>
        <begin position="255"/>
        <end position="277"/>
    </location>
</feature>
<protein>
    <submittedName>
        <fullName evidence="7">Diguanylate cyclase</fullName>
    </submittedName>
</protein>
<dbReference type="InterPro" id="IPR000160">
    <property type="entry name" value="GGDEF_dom"/>
</dbReference>
<keyword evidence="4" id="KW-0812">Transmembrane</keyword>
<dbReference type="InterPro" id="IPR003660">
    <property type="entry name" value="HAMP_dom"/>
</dbReference>
<dbReference type="KEGG" id="paek:D3873_02855"/>
<dbReference type="InterPro" id="IPR007892">
    <property type="entry name" value="CHASE4"/>
</dbReference>
<dbReference type="NCBIfam" id="TIGR00254">
    <property type="entry name" value="GGDEF"/>
    <property type="match status" value="1"/>
</dbReference>
<evidence type="ECO:0000256" key="3">
    <source>
        <dbReference type="ARBA" id="ARBA00023136"/>
    </source>
</evidence>
<evidence type="ECO:0000313" key="8">
    <source>
        <dbReference type="Proteomes" id="UP000265725"/>
    </source>
</evidence>
<dbReference type="GO" id="GO:0007165">
    <property type="term" value="P:signal transduction"/>
    <property type="evidence" value="ECO:0007669"/>
    <property type="project" value="InterPro"/>
</dbReference>
<comment type="subcellular location">
    <subcellularLocation>
        <location evidence="1">Cell membrane</location>
    </subcellularLocation>
</comment>